<dbReference type="Proteomes" id="UP000179153">
    <property type="component" value="Unassembled WGS sequence"/>
</dbReference>
<feature type="domain" description="YoaR-like putative peptidoglycan binding" evidence="1">
    <location>
        <begin position="82"/>
        <end position="198"/>
    </location>
</feature>
<evidence type="ECO:0000259" key="1">
    <source>
        <dbReference type="Pfam" id="PF12229"/>
    </source>
</evidence>
<dbReference type="PANTHER" id="PTHR35788:SF1">
    <property type="entry name" value="EXPORTED PROTEIN"/>
    <property type="match status" value="1"/>
</dbReference>
<accession>A0A1G2HIA9</accession>
<dbReference type="InterPro" id="IPR007391">
    <property type="entry name" value="Vancomycin_resist_VanW"/>
</dbReference>
<dbReference type="PANTHER" id="PTHR35788">
    <property type="entry name" value="EXPORTED PROTEIN-RELATED"/>
    <property type="match status" value="1"/>
</dbReference>
<sequence>MKIALNSRSTYFAAALLVGTAAFFLAVSIANQGEAAVRGLSVGSIDIGALARQDATQRLREALNEYTQSKIEIAANTGTSLKVTVQDFGIQPDTENTLEYAFAWGRDSSYLKNLLSQAWAATFGKNIQLRSTWSDAAYENFTSTMLSAIHNPAKNAHFIYNIELQSWEFIEAREGTAVDTDVLRKYILTRIGNMSNADISIKQSIDLPLVYSEGRETALARANQFLQEGPYIIHEDNNSWEVERDDLIEWISFVPRKTSENYEMHAEISPEKVGEYLERFAPGLNTAPVNAEFAIQDGRVNEFRLSEPGRELMTKESAAAIKEMIEIGANRGELIFRLIEPAITSEEVNDLGITDLIGRGETDFSGSPANRIHNIQVGSNQYHGLIIAPGEEFSFNETLGPVTAAEGYLPELVIKDNKTIPEYGGGLCQVSTTLFRAALNSGLEITQRTNHAYPVRYYGTPGLDATIYPPNPDLKFRNNMPGHILIQYKVEGTKLSFEIYGKDDGRTVEIVGPVIYDKKPDGSLKAWVKQIVRNRDGNTIEEKTFYSGYKSPLLYPIDRNPLE</sequence>
<evidence type="ECO:0000313" key="2">
    <source>
        <dbReference type="EMBL" id="OGZ62129.1"/>
    </source>
</evidence>
<evidence type="ECO:0000313" key="3">
    <source>
        <dbReference type="Proteomes" id="UP000179153"/>
    </source>
</evidence>
<comment type="caution">
    <text evidence="2">The sequence shown here is derived from an EMBL/GenBank/DDBJ whole genome shotgun (WGS) entry which is preliminary data.</text>
</comment>
<protein>
    <recommendedName>
        <fullName evidence="1">YoaR-like putative peptidoglycan binding domain-containing protein</fullName>
    </recommendedName>
</protein>
<proteinExistence type="predicted"/>
<dbReference type="AlphaFoldDB" id="A0A1G2HIA9"/>
<feature type="domain" description="YoaR-like putative peptidoglycan binding" evidence="1">
    <location>
        <begin position="255"/>
        <end position="325"/>
    </location>
</feature>
<dbReference type="InterPro" id="IPR052913">
    <property type="entry name" value="Glycopeptide_resist_protein"/>
</dbReference>
<reference evidence="2 3" key="1">
    <citation type="journal article" date="2016" name="Nat. Commun.">
        <title>Thousands of microbial genomes shed light on interconnected biogeochemical processes in an aquifer system.</title>
        <authorList>
            <person name="Anantharaman K."/>
            <person name="Brown C.T."/>
            <person name="Hug L.A."/>
            <person name="Sharon I."/>
            <person name="Castelle C.J."/>
            <person name="Probst A.J."/>
            <person name="Thomas B.C."/>
            <person name="Singh A."/>
            <person name="Wilkins M.J."/>
            <person name="Karaoz U."/>
            <person name="Brodie E.L."/>
            <person name="Williams K.H."/>
            <person name="Hubbard S.S."/>
            <person name="Banfield J.F."/>
        </authorList>
    </citation>
    <scope>NUCLEOTIDE SEQUENCE [LARGE SCALE GENOMIC DNA]</scope>
</reference>
<organism evidence="2 3">
    <name type="scientific">Candidatus Spechtbacteria bacterium RIFCSPLOWO2_01_FULL_46_10</name>
    <dbReference type="NCBI Taxonomy" id="1802163"/>
    <lineage>
        <taxon>Bacteria</taxon>
        <taxon>Candidatus Spechtiibacteriota</taxon>
    </lineage>
</organism>
<gene>
    <name evidence="2" type="ORF">A2932_02180</name>
</gene>
<dbReference type="Pfam" id="PF04294">
    <property type="entry name" value="VanW"/>
    <property type="match status" value="1"/>
</dbReference>
<name>A0A1G2HIA9_9BACT</name>
<dbReference type="Pfam" id="PF12229">
    <property type="entry name" value="PG_binding_4"/>
    <property type="match status" value="2"/>
</dbReference>
<dbReference type="InterPro" id="IPR022029">
    <property type="entry name" value="YoaR-like_PG-bd"/>
</dbReference>
<dbReference type="EMBL" id="MHOI01000001">
    <property type="protein sequence ID" value="OGZ62129.1"/>
    <property type="molecule type" value="Genomic_DNA"/>
</dbReference>
<dbReference type="STRING" id="1802163.A2932_02180"/>